<protein>
    <submittedName>
        <fullName evidence="1">Uncharacterized protein</fullName>
    </submittedName>
</protein>
<comment type="caution">
    <text evidence="1">The sequence shown here is derived from an EMBL/GenBank/DDBJ whole genome shotgun (WGS) entry which is preliminary data.</text>
</comment>
<dbReference type="Proteomes" id="UP000518315">
    <property type="component" value="Unassembled WGS sequence"/>
</dbReference>
<name>A0A7W5BP92_9HYPH</name>
<evidence type="ECO:0000313" key="1">
    <source>
        <dbReference type="EMBL" id="MBB3136627.1"/>
    </source>
</evidence>
<evidence type="ECO:0000313" key="2">
    <source>
        <dbReference type="Proteomes" id="UP000518315"/>
    </source>
</evidence>
<gene>
    <name evidence="1" type="ORF">FHS26_004384</name>
</gene>
<accession>A0A7W5BP92</accession>
<organism evidence="1 2">
    <name type="scientific">Rhizobium pisi</name>
    <dbReference type="NCBI Taxonomy" id="574561"/>
    <lineage>
        <taxon>Bacteria</taxon>
        <taxon>Pseudomonadati</taxon>
        <taxon>Pseudomonadota</taxon>
        <taxon>Alphaproteobacteria</taxon>
        <taxon>Hyphomicrobiales</taxon>
        <taxon>Rhizobiaceae</taxon>
        <taxon>Rhizobium/Agrobacterium group</taxon>
        <taxon>Rhizobium</taxon>
    </lineage>
</organism>
<dbReference type="EMBL" id="JACHXH010000016">
    <property type="protein sequence ID" value="MBB3136627.1"/>
    <property type="molecule type" value="Genomic_DNA"/>
</dbReference>
<sequence>MTMIVVSGGGQTKKLLGAIPDLNTRPAIAIRYFSKTEGRVALHPRFFHRRATCRFHKRLADGYPRGRQ</sequence>
<proteinExistence type="predicted"/>
<reference evidence="1 2" key="1">
    <citation type="submission" date="2020-08" db="EMBL/GenBank/DDBJ databases">
        <title>Genomic Encyclopedia of Type Strains, Phase III (KMG-III): the genomes of soil and plant-associated and newly described type strains.</title>
        <authorList>
            <person name="Whitman W."/>
        </authorList>
    </citation>
    <scope>NUCLEOTIDE SEQUENCE [LARGE SCALE GENOMIC DNA]</scope>
    <source>
        <strain evidence="1 2">CECT 4113</strain>
    </source>
</reference>
<keyword evidence="2" id="KW-1185">Reference proteome</keyword>
<dbReference type="AlphaFoldDB" id="A0A7W5BP92"/>